<reference evidence="3 4" key="1">
    <citation type="submission" date="2011-12" db="EMBL/GenBank/DDBJ databases">
        <title>Whole genome shotgun sequence of Gordonia effusa NBRC 100432.</title>
        <authorList>
            <person name="Yoshida I."/>
            <person name="Takarada H."/>
            <person name="Hosoyama A."/>
            <person name="Tsuchikane K."/>
            <person name="Katsumata H."/>
            <person name="Yamazaki S."/>
            <person name="Fujita N."/>
        </authorList>
    </citation>
    <scope>NUCLEOTIDE SEQUENCE [LARGE SCALE GENOMIC DNA]</scope>
    <source>
        <strain evidence="3 4">NBRC 100432</strain>
    </source>
</reference>
<dbReference type="SUPFAM" id="SSF54637">
    <property type="entry name" value="Thioesterase/thiol ester dehydrase-isomerase"/>
    <property type="match status" value="1"/>
</dbReference>
<feature type="domain" description="Acyl-CoA thioesterase-like C-terminal" evidence="2">
    <location>
        <begin position="155"/>
        <end position="272"/>
    </location>
</feature>
<dbReference type="EMBL" id="BAEH01000120">
    <property type="protein sequence ID" value="GAB20555.1"/>
    <property type="molecule type" value="Genomic_DNA"/>
</dbReference>
<dbReference type="Pfam" id="PF13622">
    <property type="entry name" value="4HBT_3"/>
    <property type="match status" value="1"/>
</dbReference>
<comment type="caution">
    <text evidence="3">The sequence shown here is derived from an EMBL/GenBank/DDBJ whole genome shotgun (WGS) entry which is preliminary data.</text>
</comment>
<organism evidence="3 4">
    <name type="scientific">Gordonia effusa NBRC 100432</name>
    <dbReference type="NCBI Taxonomy" id="1077974"/>
    <lineage>
        <taxon>Bacteria</taxon>
        <taxon>Bacillati</taxon>
        <taxon>Actinomycetota</taxon>
        <taxon>Actinomycetes</taxon>
        <taxon>Mycobacteriales</taxon>
        <taxon>Gordoniaceae</taxon>
        <taxon>Gordonia</taxon>
    </lineage>
</organism>
<dbReference type="Proteomes" id="UP000035034">
    <property type="component" value="Unassembled WGS sequence"/>
</dbReference>
<dbReference type="InterPro" id="IPR049449">
    <property type="entry name" value="TesB_ACOT8-like_N"/>
</dbReference>
<evidence type="ECO:0000259" key="1">
    <source>
        <dbReference type="Pfam" id="PF13622"/>
    </source>
</evidence>
<dbReference type="OrthoDB" id="1413770at2"/>
<dbReference type="RefSeq" id="WP_007319890.1">
    <property type="nucleotide sequence ID" value="NZ_BAEH01000120.1"/>
</dbReference>
<proteinExistence type="predicted"/>
<accession>H0R654</accession>
<dbReference type="AlphaFoldDB" id="H0R654"/>
<protein>
    <recommendedName>
        <fullName evidence="5">Thioesterase family protein</fullName>
    </recommendedName>
</protein>
<feature type="domain" description="Acyl-CoA thioesterase-like N-terminal HotDog" evidence="1">
    <location>
        <begin position="30"/>
        <end position="114"/>
    </location>
</feature>
<gene>
    <name evidence="3" type="ORF">GOEFS_120_00150</name>
</gene>
<dbReference type="STRING" id="1077974.GOEFS_120_00150"/>
<name>H0R654_9ACTN</name>
<dbReference type="InterPro" id="IPR029069">
    <property type="entry name" value="HotDog_dom_sf"/>
</dbReference>
<evidence type="ECO:0000259" key="2">
    <source>
        <dbReference type="Pfam" id="PF20789"/>
    </source>
</evidence>
<keyword evidence="4" id="KW-1185">Reference proteome</keyword>
<dbReference type="eggNOG" id="COG2050">
    <property type="taxonomic scope" value="Bacteria"/>
</dbReference>
<sequence length="276" mass="29236">MDAAYYLPLPAPSDDGYEYFQPTPSTLSVWASHLQHGGPPTALLVRSLSALVAGRSGGFSRITTDILGAVGLDVNRVRAQVIRPGRKICVVGAELDVRQPDGSFRTAARASAWFLDGPATASIEHSPLPSLTPLPADIPTQVGFPDDPAVGVKWGTVGFIGATETGRVPGRNGANPATWIRPILPLVDGEQTADLASAFIVIDVANGVGTNLDPREWSWMNTDTTVHLTRPPRGEWIGLDTDLAVGPYGYGATYGDLYDADGFFGRSAQTVLLANQ</sequence>
<evidence type="ECO:0000313" key="4">
    <source>
        <dbReference type="Proteomes" id="UP000035034"/>
    </source>
</evidence>
<dbReference type="InterPro" id="IPR049450">
    <property type="entry name" value="ACOT8-like_C"/>
</dbReference>
<evidence type="ECO:0008006" key="5">
    <source>
        <dbReference type="Google" id="ProtNLM"/>
    </source>
</evidence>
<dbReference type="Gene3D" id="2.40.160.210">
    <property type="entry name" value="Acyl-CoA thioesterase, double hotdog domain"/>
    <property type="match status" value="1"/>
</dbReference>
<dbReference type="Pfam" id="PF20789">
    <property type="entry name" value="4HBT_3C"/>
    <property type="match status" value="1"/>
</dbReference>
<evidence type="ECO:0000313" key="3">
    <source>
        <dbReference type="EMBL" id="GAB20555.1"/>
    </source>
</evidence>
<dbReference type="InterPro" id="IPR042171">
    <property type="entry name" value="Acyl-CoA_hotdog"/>
</dbReference>